<dbReference type="PRINTS" id="PR00738">
    <property type="entry name" value="GLHYDRLASE20"/>
</dbReference>
<evidence type="ECO:0000313" key="12">
    <source>
        <dbReference type="Proteomes" id="UP000251402"/>
    </source>
</evidence>
<feature type="signal peptide" evidence="7">
    <location>
        <begin position="1"/>
        <end position="21"/>
    </location>
</feature>
<dbReference type="Pfam" id="PF13472">
    <property type="entry name" value="Lipase_GDSL_2"/>
    <property type="match status" value="1"/>
</dbReference>
<dbReference type="SUPFAM" id="SSF51445">
    <property type="entry name" value="(Trans)glycosidases"/>
    <property type="match status" value="1"/>
</dbReference>
<dbReference type="Pfam" id="PF02838">
    <property type="entry name" value="Glyco_hydro_20b"/>
    <property type="match status" value="1"/>
</dbReference>
<evidence type="ECO:0000256" key="5">
    <source>
        <dbReference type="ARBA" id="ARBA00023295"/>
    </source>
</evidence>
<evidence type="ECO:0000256" key="2">
    <source>
        <dbReference type="ARBA" id="ARBA00006285"/>
    </source>
</evidence>
<keyword evidence="7" id="KW-0732">Signal</keyword>
<dbReference type="OrthoDB" id="1006965at2"/>
<comment type="catalytic activity">
    <reaction evidence="1">
        <text>Hydrolysis of terminal non-reducing N-acetyl-D-hexosamine residues in N-acetyl-beta-D-hexosaminides.</text>
        <dbReference type="EC" id="3.2.1.52"/>
    </reaction>
</comment>
<comment type="similarity">
    <text evidence="2">Belongs to the glycosyl hydrolase 20 family.</text>
</comment>
<evidence type="ECO:0000259" key="9">
    <source>
        <dbReference type="Pfam" id="PF02838"/>
    </source>
</evidence>
<dbReference type="InterPro" id="IPR015882">
    <property type="entry name" value="HEX_bac_N"/>
</dbReference>
<dbReference type="Proteomes" id="UP000251402">
    <property type="component" value="Chromosome"/>
</dbReference>
<dbReference type="Gene3D" id="3.30.379.10">
    <property type="entry name" value="Chitobiase/beta-hexosaminidase domain 2-like"/>
    <property type="match status" value="1"/>
</dbReference>
<sequence length="853" mass="96756">MTGKRTFTTLCCLLVFRLITAAQVQLPVYPDSLFSTYYQQRATHFKTLPKTAGDIIFLGNSITDGAEWSELFGDCRIKNRGISGDISAGVIARLPEVADRKPEKIFLLIGVNDLSRNTSPDSVVKNIMLISNYLHEKTPATKVYVQSILPVNKIYNKFGTHTGKSTQINEVNQALQTAADKSHYTFINIHDAFCGVDGLLNPELTNDGLHLKGEGYLLWKHLLYPYVFDLGMKPSLMPLPQSLKWQSGLFPFYSCSSVIAGKGLVNEANVVEELLKVNGAYSIDHDSSAHKPYIELKLTKIKVPQHAEEAYRLQVSENHVTITANTAHGIFNGIQTLRQLLRDNVMLDACDITDWPAFSWRGYMVDVGRNYQSVEQLKQQIDIMALYKLNVFHFHVTEDIAWRLAIKQYPELTKPENMLRDKGQFYSVDDIKELQRFCRERHIEFVPEIDMPGHSGAFKLAFHVDMQSDSAMRILKDIIREVCETYRPAYLHIGGDEVKISNAAFLPEICRTVEQYGVKAIGWSPGGNVSANTIRQLWMKEGTVNKKIKYIDSRHMYLNHMDPLESVTTLFYRMIGDVPTGNDSVLGGEICLWNDRAVNRQEDLLTMNPVYPAILTFAERSWQGGGRPGWTAAIPSGDTSAFDNFKAFENRLLDQKQQHFKTLPFPYRKQQNLVWKFYGPYSNGGNQEARFKPELDSLVKDSVSFTAVGGTLILRHWWYPLVNGLITNPKENTTWYAFTKIWSDTDGYKNCWIGFNNLSRSYATDTADPGTWDGRGSAVWVNGNLVKAPDLKFAGRKGNLESPLIDEDYEYRDPVKINLKKGWNTVLIKLPVGGFTAKDSNNPVKWMFTFLPF</sequence>
<feature type="active site" description="Proton donor" evidence="6">
    <location>
        <position position="497"/>
    </location>
</feature>
<evidence type="ECO:0000256" key="1">
    <source>
        <dbReference type="ARBA" id="ARBA00001231"/>
    </source>
</evidence>
<keyword evidence="4" id="KW-0378">Hydrolase</keyword>
<dbReference type="GO" id="GO:0005975">
    <property type="term" value="P:carbohydrate metabolic process"/>
    <property type="evidence" value="ECO:0007669"/>
    <property type="project" value="InterPro"/>
</dbReference>
<feature type="domain" description="Glycoside hydrolase family 20 catalytic" evidence="8">
    <location>
        <begin position="358"/>
        <end position="459"/>
    </location>
</feature>
<dbReference type="Gene3D" id="3.40.50.1110">
    <property type="entry name" value="SGNH hydrolase"/>
    <property type="match status" value="1"/>
</dbReference>
<dbReference type="InterPro" id="IPR036514">
    <property type="entry name" value="SGNH_hydro_sf"/>
</dbReference>
<dbReference type="Gene3D" id="3.20.20.80">
    <property type="entry name" value="Glycosidases"/>
    <property type="match status" value="1"/>
</dbReference>
<evidence type="ECO:0000313" key="11">
    <source>
        <dbReference type="EMBL" id="QEM10619.1"/>
    </source>
</evidence>
<dbReference type="InterPro" id="IPR025705">
    <property type="entry name" value="Beta_hexosaminidase_sua/sub"/>
</dbReference>
<dbReference type="KEGG" id="mrub:DEO27_011505"/>
<dbReference type="InterPro" id="IPR017853">
    <property type="entry name" value="GH"/>
</dbReference>
<evidence type="ECO:0000256" key="6">
    <source>
        <dbReference type="PIRSR" id="PIRSR625705-1"/>
    </source>
</evidence>
<dbReference type="GO" id="GO:0004563">
    <property type="term" value="F:beta-N-acetylhexosaminidase activity"/>
    <property type="evidence" value="ECO:0007669"/>
    <property type="project" value="UniProtKB-EC"/>
</dbReference>
<evidence type="ECO:0000256" key="3">
    <source>
        <dbReference type="ARBA" id="ARBA00012663"/>
    </source>
</evidence>
<protein>
    <recommendedName>
        <fullName evidence="3">beta-N-acetylhexosaminidase</fullName>
        <ecNumber evidence="3">3.2.1.52</ecNumber>
    </recommendedName>
</protein>
<name>A0A5C1HYR7_9SPHI</name>
<proteinExistence type="inferred from homology"/>
<dbReference type="Pfam" id="PF00728">
    <property type="entry name" value="Glyco_hydro_20"/>
    <property type="match status" value="2"/>
</dbReference>
<keyword evidence="5" id="KW-0326">Glycosidase</keyword>
<dbReference type="InterPro" id="IPR013830">
    <property type="entry name" value="SGNH_hydro"/>
</dbReference>
<organism evidence="11 12">
    <name type="scientific">Mucilaginibacter rubeus</name>
    <dbReference type="NCBI Taxonomy" id="2027860"/>
    <lineage>
        <taxon>Bacteria</taxon>
        <taxon>Pseudomonadati</taxon>
        <taxon>Bacteroidota</taxon>
        <taxon>Sphingobacteriia</taxon>
        <taxon>Sphingobacteriales</taxon>
        <taxon>Sphingobacteriaceae</taxon>
        <taxon>Mucilaginibacter</taxon>
    </lineage>
</organism>
<dbReference type="GO" id="GO:0016020">
    <property type="term" value="C:membrane"/>
    <property type="evidence" value="ECO:0007669"/>
    <property type="project" value="TreeGrafter"/>
</dbReference>
<dbReference type="SUPFAM" id="SSF55545">
    <property type="entry name" value="beta-N-acetylhexosaminidase-like domain"/>
    <property type="match status" value="1"/>
</dbReference>
<feature type="chain" id="PRO_5022702566" description="beta-N-acetylhexosaminidase" evidence="7">
    <location>
        <begin position="22"/>
        <end position="853"/>
    </location>
</feature>
<dbReference type="PANTHER" id="PTHR22600:SF57">
    <property type="entry name" value="BETA-N-ACETYLHEXOSAMINIDASE"/>
    <property type="match status" value="1"/>
</dbReference>
<evidence type="ECO:0000256" key="7">
    <source>
        <dbReference type="SAM" id="SignalP"/>
    </source>
</evidence>
<evidence type="ECO:0000259" key="8">
    <source>
        <dbReference type="Pfam" id="PF00728"/>
    </source>
</evidence>
<dbReference type="AlphaFoldDB" id="A0A5C1HYR7"/>
<accession>A0A5C1HYR7</accession>
<evidence type="ECO:0000256" key="4">
    <source>
        <dbReference type="ARBA" id="ARBA00022801"/>
    </source>
</evidence>
<dbReference type="InterPro" id="IPR015883">
    <property type="entry name" value="Glyco_hydro_20_cat"/>
</dbReference>
<reference evidence="11" key="1">
    <citation type="submission" date="2019-08" db="EMBL/GenBank/DDBJ databases">
        <title>Comparative genome analysis confer to the adaptation heavy metal polluted environment.</title>
        <authorList>
            <person name="Li Y."/>
        </authorList>
    </citation>
    <scope>NUCLEOTIDE SEQUENCE [LARGE SCALE GENOMIC DNA]</scope>
    <source>
        <strain evidence="11">P1</strain>
    </source>
</reference>
<feature type="domain" description="Beta-hexosaminidase bacterial type N-terminal" evidence="9">
    <location>
        <begin position="233"/>
        <end position="355"/>
    </location>
</feature>
<dbReference type="GO" id="GO:0016788">
    <property type="term" value="F:hydrolase activity, acting on ester bonds"/>
    <property type="evidence" value="ECO:0007669"/>
    <property type="project" value="UniProtKB-ARBA"/>
</dbReference>
<dbReference type="PANTHER" id="PTHR22600">
    <property type="entry name" value="BETA-HEXOSAMINIDASE"/>
    <property type="match status" value="1"/>
</dbReference>
<gene>
    <name evidence="11" type="ORF">DEO27_011505</name>
</gene>
<dbReference type="InterPro" id="IPR029018">
    <property type="entry name" value="Hex-like_dom2"/>
</dbReference>
<dbReference type="EMBL" id="CP043450">
    <property type="protein sequence ID" value="QEM10619.1"/>
    <property type="molecule type" value="Genomic_DNA"/>
</dbReference>
<dbReference type="SUPFAM" id="SSF52266">
    <property type="entry name" value="SGNH hydrolase"/>
    <property type="match status" value="1"/>
</dbReference>
<evidence type="ECO:0000259" key="10">
    <source>
        <dbReference type="Pfam" id="PF13472"/>
    </source>
</evidence>
<dbReference type="GO" id="GO:0030203">
    <property type="term" value="P:glycosaminoglycan metabolic process"/>
    <property type="evidence" value="ECO:0007669"/>
    <property type="project" value="TreeGrafter"/>
</dbReference>
<dbReference type="RefSeq" id="WP_112566174.1">
    <property type="nucleotide sequence ID" value="NZ_CP043450.1"/>
</dbReference>
<dbReference type="EC" id="3.2.1.52" evidence="3"/>
<feature type="domain" description="Glycoside hydrolase family 20 catalytic" evidence="8">
    <location>
        <begin position="464"/>
        <end position="520"/>
    </location>
</feature>
<keyword evidence="12" id="KW-1185">Reference proteome</keyword>
<feature type="domain" description="SGNH hydrolase-type esterase" evidence="10">
    <location>
        <begin position="57"/>
        <end position="216"/>
    </location>
</feature>